<dbReference type="RefSeq" id="WP_034625089.1">
    <property type="nucleotide sequence ID" value="NZ_AXNT01000011.1"/>
</dbReference>
<dbReference type="InterPro" id="IPR041581">
    <property type="entry name" value="Glyoxalase_6"/>
</dbReference>
<dbReference type="Proteomes" id="UP000029833">
    <property type="component" value="Unassembled WGS sequence"/>
</dbReference>
<dbReference type="PANTHER" id="PTHR35908:SF1">
    <property type="entry name" value="CONSERVED PROTEIN"/>
    <property type="match status" value="1"/>
</dbReference>
<feature type="domain" description="Glyoxalase-like" evidence="1">
    <location>
        <begin position="8"/>
        <end position="119"/>
    </location>
</feature>
<dbReference type="InterPro" id="IPR029068">
    <property type="entry name" value="Glyas_Bleomycin-R_OHBP_Dase"/>
</dbReference>
<protein>
    <submittedName>
        <fullName evidence="2">Glyoxalase</fullName>
    </submittedName>
</protein>
<proteinExistence type="predicted"/>
<keyword evidence="3" id="KW-1185">Reference proteome</keyword>
<dbReference type="PANTHER" id="PTHR35908">
    <property type="entry name" value="HYPOTHETICAL FUSION PROTEIN"/>
    <property type="match status" value="1"/>
</dbReference>
<accession>A0A0A0BCE3</accession>
<dbReference type="SUPFAM" id="SSF54593">
    <property type="entry name" value="Glyoxalase/Bleomycin resistance protein/Dihydroxybiphenyl dioxygenase"/>
    <property type="match status" value="1"/>
</dbReference>
<evidence type="ECO:0000259" key="1">
    <source>
        <dbReference type="Pfam" id="PF18029"/>
    </source>
</evidence>
<dbReference type="Pfam" id="PF18029">
    <property type="entry name" value="Glyoxalase_6"/>
    <property type="match status" value="1"/>
</dbReference>
<name>A0A0A0BCE3_9CELL</name>
<reference evidence="2 3" key="1">
    <citation type="submission" date="2013-10" db="EMBL/GenBank/DDBJ databases">
        <authorList>
            <person name="Wang G."/>
            <person name="Zhuang W."/>
        </authorList>
    </citation>
    <scope>NUCLEOTIDE SEQUENCE [LARGE SCALE GENOMIC DNA]</scope>
    <source>
        <strain evidence="2 3">DSM 20118</strain>
    </source>
</reference>
<evidence type="ECO:0000313" key="2">
    <source>
        <dbReference type="EMBL" id="KGM03539.1"/>
    </source>
</evidence>
<dbReference type="EMBL" id="AXNT01000011">
    <property type="protein sequence ID" value="KGM03539.1"/>
    <property type="molecule type" value="Genomic_DNA"/>
</dbReference>
<evidence type="ECO:0000313" key="3">
    <source>
        <dbReference type="Proteomes" id="UP000029833"/>
    </source>
</evidence>
<comment type="caution">
    <text evidence="2">The sequence shown here is derived from an EMBL/GenBank/DDBJ whole genome shotgun (WGS) entry which is preliminary data.</text>
</comment>
<dbReference type="Gene3D" id="3.10.180.10">
    <property type="entry name" value="2,3-Dihydroxybiphenyl 1,2-Dioxygenase, domain 1"/>
    <property type="match status" value="1"/>
</dbReference>
<dbReference type="OrthoDB" id="5524593at2"/>
<dbReference type="CDD" id="cd06587">
    <property type="entry name" value="VOC"/>
    <property type="match status" value="1"/>
</dbReference>
<gene>
    <name evidence="2" type="ORF">Q760_01275</name>
</gene>
<sequence>MGLVVDTLSVDCAAPRRLAEWWAQVLGWQVLQDEDPDDDEVAIGDPSASPLTLLFLQVPEAKTTKNRLHLDLRPPDGSDQQTELGRLLGLGARRVDVGQEASVSWLVLADPEGNEFCLLQSTPSELAAEAAGRSAG</sequence>
<dbReference type="STRING" id="1408250.Q760_01275"/>
<organism evidence="2 3">
    <name type="scientific">Cellulomonas cellasea DSM 20118</name>
    <dbReference type="NCBI Taxonomy" id="1408250"/>
    <lineage>
        <taxon>Bacteria</taxon>
        <taxon>Bacillati</taxon>
        <taxon>Actinomycetota</taxon>
        <taxon>Actinomycetes</taxon>
        <taxon>Micrococcales</taxon>
        <taxon>Cellulomonadaceae</taxon>
        <taxon>Cellulomonas</taxon>
    </lineage>
</organism>
<dbReference type="AlphaFoldDB" id="A0A0A0BCE3"/>